<dbReference type="SUPFAM" id="SSF47459">
    <property type="entry name" value="HLH, helix-loop-helix DNA-binding domain"/>
    <property type="match status" value="1"/>
</dbReference>
<reference evidence="9 10" key="1">
    <citation type="journal article" date="2024" name="Plant J.">
        <title>Genome sequences and population genomics reveal climatic adaptation and genomic divergence between two closely related sweetgum species.</title>
        <authorList>
            <person name="Xu W.Q."/>
            <person name="Ren C.Q."/>
            <person name="Zhang X.Y."/>
            <person name="Comes H.P."/>
            <person name="Liu X.H."/>
            <person name="Li Y.G."/>
            <person name="Kettle C.J."/>
            <person name="Jalonen R."/>
            <person name="Gaisberger H."/>
            <person name="Ma Y.Z."/>
            <person name="Qiu Y.X."/>
        </authorList>
    </citation>
    <scope>NUCLEOTIDE SEQUENCE [LARGE SCALE GENOMIC DNA]</scope>
    <source>
        <strain evidence="9">Hangzhou</strain>
    </source>
</reference>
<dbReference type="GO" id="GO:0046983">
    <property type="term" value="F:protein dimerization activity"/>
    <property type="evidence" value="ECO:0007669"/>
    <property type="project" value="InterPro"/>
</dbReference>
<dbReference type="InterPro" id="IPR057075">
    <property type="entry name" value="bHLH_IRO3"/>
</dbReference>
<dbReference type="PANTHER" id="PTHR47075:SF9">
    <property type="entry name" value="TRANSCRIPTION FACTOR BHLH47"/>
    <property type="match status" value="1"/>
</dbReference>
<proteinExistence type="predicted"/>
<evidence type="ECO:0000256" key="7">
    <source>
        <dbReference type="SAM" id="MobiDB-lite"/>
    </source>
</evidence>
<dbReference type="Pfam" id="PF23177">
    <property type="entry name" value="bHLH_IRO3"/>
    <property type="match status" value="1"/>
</dbReference>
<dbReference type="AlphaFoldDB" id="A0AAP0NFN1"/>
<accession>A0AAP0NFN1</accession>
<keyword evidence="5" id="KW-0539">Nucleus</keyword>
<organism evidence="9 10">
    <name type="scientific">Liquidambar formosana</name>
    <name type="common">Formosan gum</name>
    <dbReference type="NCBI Taxonomy" id="63359"/>
    <lineage>
        <taxon>Eukaryota</taxon>
        <taxon>Viridiplantae</taxon>
        <taxon>Streptophyta</taxon>
        <taxon>Embryophyta</taxon>
        <taxon>Tracheophyta</taxon>
        <taxon>Spermatophyta</taxon>
        <taxon>Magnoliopsida</taxon>
        <taxon>eudicotyledons</taxon>
        <taxon>Gunneridae</taxon>
        <taxon>Pentapetalae</taxon>
        <taxon>Saxifragales</taxon>
        <taxon>Altingiaceae</taxon>
        <taxon>Liquidambar</taxon>
    </lineage>
</organism>
<dbReference type="GO" id="GO:0005634">
    <property type="term" value="C:nucleus"/>
    <property type="evidence" value="ECO:0007669"/>
    <property type="project" value="UniProtKB-SubCell"/>
</dbReference>
<keyword evidence="2" id="KW-0805">Transcription regulation</keyword>
<feature type="compositionally biased region" description="Low complexity" evidence="7">
    <location>
        <begin position="238"/>
        <end position="254"/>
    </location>
</feature>
<evidence type="ECO:0000256" key="4">
    <source>
        <dbReference type="ARBA" id="ARBA00023163"/>
    </source>
</evidence>
<feature type="region of interest" description="Disordered" evidence="7">
    <location>
        <begin position="1"/>
        <end position="37"/>
    </location>
</feature>
<evidence type="ECO:0000256" key="1">
    <source>
        <dbReference type="ARBA" id="ARBA00004123"/>
    </source>
</evidence>
<evidence type="ECO:0000256" key="2">
    <source>
        <dbReference type="ARBA" id="ARBA00023015"/>
    </source>
</evidence>
<gene>
    <name evidence="9" type="ORF">L1049_002248</name>
</gene>
<keyword evidence="4" id="KW-0804">Transcription</keyword>
<dbReference type="GO" id="GO:0003677">
    <property type="term" value="F:DNA binding"/>
    <property type="evidence" value="ECO:0007669"/>
    <property type="project" value="UniProtKB-KW"/>
</dbReference>
<dbReference type="InterPro" id="IPR011598">
    <property type="entry name" value="bHLH_dom"/>
</dbReference>
<dbReference type="PROSITE" id="PS50888">
    <property type="entry name" value="BHLH"/>
    <property type="match status" value="1"/>
</dbReference>
<name>A0AAP0NFN1_LIQFO</name>
<evidence type="ECO:0000313" key="9">
    <source>
        <dbReference type="EMBL" id="KAK9271883.1"/>
    </source>
</evidence>
<feature type="region of interest" description="Disordered" evidence="7">
    <location>
        <begin position="189"/>
        <end position="254"/>
    </location>
</feature>
<feature type="compositionally biased region" description="Polar residues" evidence="7">
    <location>
        <begin position="1"/>
        <end position="12"/>
    </location>
</feature>
<feature type="compositionally biased region" description="Basic residues" evidence="7">
    <location>
        <begin position="28"/>
        <end position="37"/>
    </location>
</feature>
<dbReference type="Proteomes" id="UP001415857">
    <property type="component" value="Unassembled WGS sequence"/>
</dbReference>
<evidence type="ECO:0000256" key="6">
    <source>
        <dbReference type="SAM" id="Coils"/>
    </source>
</evidence>
<keyword evidence="10" id="KW-1185">Reference proteome</keyword>
<dbReference type="Gene3D" id="4.10.280.10">
    <property type="entry name" value="Helix-loop-helix DNA-binding domain"/>
    <property type="match status" value="1"/>
</dbReference>
<evidence type="ECO:0000256" key="3">
    <source>
        <dbReference type="ARBA" id="ARBA00023125"/>
    </source>
</evidence>
<feature type="coiled-coil region" evidence="6">
    <location>
        <begin position="73"/>
        <end position="131"/>
    </location>
</feature>
<dbReference type="PANTHER" id="PTHR47075">
    <property type="entry name" value="TRANSCRIPTION FACTOR BHLH47"/>
    <property type="match status" value="1"/>
</dbReference>
<keyword evidence="6" id="KW-0175">Coiled coil</keyword>
<protein>
    <recommendedName>
        <fullName evidence="8">BHLH domain-containing protein</fullName>
    </recommendedName>
</protein>
<comment type="subcellular location">
    <subcellularLocation>
        <location evidence="1">Nucleus</location>
    </subcellularLocation>
</comment>
<comment type="caution">
    <text evidence="9">The sequence shown here is derived from an EMBL/GenBank/DDBJ whole genome shotgun (WGS) entry which is preliminary data.</text>
</comment>
<sequence length="254" mass="27884">MVSEVPSSNDVNMVTEELVSSSSPSKKNPGKVPKKIHKAEREKLKRDQLNVLFLELGNALEPAQQNSGKATIVSDATRLLRDLLSQIDGLRKENVALLSESRYVTIEKNELREEKCALEAQIKKLQSELEERNRSKSAWNLNPSQSLHNNATPQLQEDQLLLPVIDHASQGAPVAGPVFVVPLHHDHQAYSEPHPADVTSKPPSNVSRPHARYPSPSDSWPSQILAKQPKAAQQSRPSTSTSTSTSTSSSSRGD</sequence>
<feature type="domain" description="BHLH" evidence="8">
    <location>
        <begin position="33"/>
        <end position="83"/>
    </location>
</feature>
<keyword evidence="3" id="KW-0238">DNA-binding</keyword>
<dbReference type="EMBL" id="JBBPBK010000013">
    <property type="protein sequence ID" value="KAK9271883.1"/>
    <property type="molecule type" value="Genomic_DNA"/>
</dbReference>
<dbReference type="InterPro" id="IPR036638">
    <property type="entry name" value="HLH_DNA-bd_sf"/>
</dbReference>
<evidence type="ECO:0000313" key="10">
    <source>
        <dbReference type="Proteomes" id="UP001415857"/>
    </source>
</evidence>
<evidence type="ECO:0000256" key="5">
    <source>
        <dbReference type="ARBA" id="ARBA00023242"/>
    </source>
</evidence>
<evidence type="ECO:0000259" key="8">
    <source>
        <dbReference type="PROSITE" id="PS50888"/>
    </source>
</evidence>